<dbReference type="PANTHER" id="PTHR24559">
    <property type="entry name" value="TRANSPOSON TY3-I GAG-POL POLYPROTEIN"/>
    <property type="match status" value="1"/>
</dbReference>
<dbReference type="InterPro" id="IPR043128">
    <property type="entry name" value="Rev_trsase/Diguanyl_cyclase"/>
</dbReference>
<proteinExistence type="predicted"/>
<protein>
    <submittedName>
        <fullName evidence="1">DNA/RNA polymerase</fullName>
    </submittedName>
</protein>
<name>A0A5C3KBG1_COPMA</name>
<sequence>YVKSGRWIPTTSYDAIPMMYITKLGKAGEPLQLRMVVDLREHNANTKKLSCPLPDMDIILHRVARAKYRSIIDRQDAYKQICIEPTNVKYLAMMTPEGAVESLVMQQG</sequence>
<evidence type="ECO:0000313" key="2">
    <source>
        <dbReference type="Proteomes" id="UP000307440"/>
    </source>
</evidence>
<feature type="non-terminal residue" evidence="1">
    <location>
        <position position="1"/>
    </location>
</feature>
<dbReference type="STRING" id="230819.A0A5C3KBG1"/>
<keyword evidence="2" id="KW-1185">Reference proteome</keyword>
<dbReference type="Gene3D" id="3.10.10.10">
    <property type="entry name" value="HIV Type 1 Reverse Transcriptase, subunit A, domain 1"/>
    <property type="match status" value="1"/>
</dbReference>
<feature type="non-terminal residue" evidence="1">
    <location>
        <position position="108"/>
    </location>
</feature>
<dbReference type="PANTHER" id="PTHR24559:SF444">
    <property type="entry name" value="REVERSE TRANSCRIPTASE DOMAIN-CONTAINING PROTEIN"/>
    <property type="match status" value="1"/>
</dbReference>
<dbReference type="Gene3D" id="3.30.70.270">
    <property type="match status" value="1"/>
</dbReference>
<dbReference type="Proteomes" id="UP000307440">
    <property type="component" value="Unassembled WGS sequence"/>
</dbReference>
<organism evidence="1 2">
    <name type="scientific">Coprinopsis marcescibilis</name>
    <name type="common">Agaric fungus</name>
    <name type="synonym">Psathyrella marcescibilis</name>
    <dbReference type="NCBI Taxonomy" id="230819"/>
    <lineage>
        <taxon>Eukaryota</taxon>
        <taxon>Fungi</taxon>
        <taxon>Dikarya</taxon>
        <taxon>Basidiomycota</taxon>
        <taxon>Agaricomycotina</taxon>
        <taxon>Agaricomycetes</taxon>
        <taxon>Agaricomycetidae</taxon>
        <taxon>Agaricales</taxon>
        <taxon>Agaricineae</taxon>
        <taxon>Psathyrellaceae</taxon>
        <taxon>Coprinopsis</taxon>
    </lineage>
</organism>
<dbReference type="InterPro" id="IPR053134">
    <property type="entry name" value="RNA-dir_DNA_polymerase"/>
</dbReference>
<gene>
    <name evidence="1" type="ORF">FA15DRAFT_555249</name>
</gene>
<accession>A0A5C3KBG1</accession>
<dbReference type="SUPFAM" id="SSF56672">
    <property type="entry name" value="DNA/RNA polymerases"/>
    <property type="match status" value="1"/>
</dbReference>
<reference evidence="1 2" key="1">
    <citation type="journal article" date="2019" name="Nat. Ecol. Evol.">
        <title>Megaphylogeny resolves global patterns of mushroom evolution.</title>
        <authorList>
            <person name="Varga T."/>
            <person name="Krizsan K."/>
            <person name="Foldi C."/>
            <person name="Dima B."/>
            <person name="Sanchez-Garcia M."/>
            <person name="Sanchez-Ramirez S."/>
            <person name="Szollosi G.J."/>
            <person name="Szarkandi J.G."/>
            <person name="Papp V."/>
            <person name="Albert L."/>
            <person name="Andreopoulos W."/>
            <person name="Angelini C."/>
            <person name="Antonin V."/>
            <person name="Barry K.W."/>
            <person name="Bougher N.L."/>
            <person name="Buchanan P."/>
            <person name="Buyck B."/>
            <person name="Bense V."/>
            <person name="Catcheside P."/>
            <person name="Chovatia M."/>
            <person name="Cooper J."/>
            <person name="Damon W."/>
            <person name="Desjardin D."/>
            <person name="Finy P."/>
            <person name="Geml J."/>
            <person name="Haridas S."/>
            <person name="Hughes K."/>
            <person name="Justo A."/>
            <person name="Karasinski D."/>
            <person name="Kautmanova I."/>
            <person name="Kiss B."/>
            <person name="Kocsube S."/>
            <person name="Kotiranta H."/>
            <person name="LaButti K.M."/>
            <person name="Lechner B.E."/>
            <person name="Liimatainen K."/>
            <person name="Lipzen A."/>
            <person name="Lukacs Z."/>
            <person name="Mihaltcheva S."/>
            <person name="Morgado L.N."/>
            <person name="Niskanen T."/>
            <person name="Noordeloos M.E."/>
            <person name="Ohm R.A."/>
            <person name="Ortiz-Santana B."/>
            <person name="Ovrebo C."/>
            <person name="Racz N."/>
            <person name="Riley R."/>
            <person name="Savchenko A."/>
            <person name="Shiryaev A."/>
            <person name="Soop K."/>
            <person name="Spirin V."/>
            <person name="Szebenyi C."/>
            <person name="Tomsovsky M."/>
            <person name="Tulloss R.E."/>
            <person name="Uehling J."/>
            <person name="Grigoriev I.V."/>
            <person name="Vagvolgyi C."/>
            <person name="Papp T."/>
            <person name="Martin F.M."/>
            <person name="Miettinen O."/>
            <person name="Hibbett D.S."/>
            <person name="Nagy L.G."/>
        </authorList>
    </citation>
    <scope>NUCLEOTIDE SEQUENCE [LARGE SCALE GENOMIC DNA]</scope>
    <source>
        <strain evidence="1 2">CBS 121175</strain>
    </source>
</reference>
<dbReference type="EMBL" id="ML210512">
    <property type="protein sequence ID" value="TFK17426.1"/>
    <property type="molecule type" value="Genomic_DNA"/>
</dbReference>
<dbReference type="OrthoDB" id="1750432at2759"/>
<dbReference type="AlphaFoldDB" id="A0A5C3KBG1"/>
<evidence type="ECO:0000313" key="1">
    <source>
        <dbReference type="EMBL" id="TFK17426.1"/>
    </source>
</evidence>
<dbReference type="InterPro" id="IPR043502">
    <property type="entry name" value="DNA/RNA_pol_sf"/>
</dbReference>